<evidence type="ECO:0008006" key="4">
    <source>
        <dbReference type="Google" id="ProtNLM"/>
    </source>
</evidence>
<feature type="compositionally biased region" description="Low complexity" evidence="1">
    <location>
        <begin position="237"/>
        <end position="254"/>
    </location>
</feature>
<accession>A0A316U3J8</accession>
<sequence length="500" mass="53292">MFSKLQSKISGLSVSGGSSDAKNDEAGKLPALDAKVEEALRKAGVPLISCQACPAPCDPSHPEADPSEIFDAKLLSAWSKQEIDFDSPMFPSNGPFLRHVLVSTGKRDWPHDIASVKGTLAELYSKWAEEEPKTLARNSAMNGNGNGNGSEAEAEAGPTLPAGCWRTSPGAPDRPSRLLIGNSSQVSTSHHSHGQSVMLLPDYEVLCDVQDATGSTASSSSAAETAARNAYEAYVSPSASSNSSSSSATSNSPTALRAARKDGVRRYVLPYKAIVVLCSHKKRDARCGISAPLLADVFRRHAEAAGWEVDERGDDVGHHPSSSASREDDEESSLQWSEEGIVTNRGWGYVHDSPSPTGLTPDEQSRLWRKTLHVSSPSSPIASGSNLPSPPAPTLGIFHTSHIGKHKYAGNVMVYLPNRAGVWYGRVDPLGGGAGQVWEQTILQGRVIPEFLRLGMNLWRGGNGGREEDPTEVVTEQERVSGSTGEIKAAAGEQPGILRW</sequence>
<evidence type="ECO:0000256" key="1">
    <source>
        <dbReference type="SAM" id="MobiDB-lite"/>
    </source>
</evidence>
<organism evidence="2 3">
    <name type="scientific">Pseudomicrostroma glucosiphilum</name>
    <dbReference type="NCBI Taxonomy" id="1684307"/>
    <lineage>
        <taxon>Eukaryota</taxon>
        <taxon>Fungi</taxon>
        <taxon>Dikarya</taxon>
        <taxon>Basidiomycota</taxon>
        <taxon>Ustilaginomycotina</taxon>
        <taxon>Exobasidiomycetes</taxon>
        <taxon>Microstromatales</taxon>
        <taxon>Microstromatales incertae sedis</taxon>
        <taxon>Pseudomicrostroma</taxon>
    </lineage>
</organism>
<feature type="region of interest" description="Disordered" evidence="1">
    <location>
        <begin position="237"/>
        <end position="257"/>
    </location>
</feature>
<dbReference type="PANTHER" id="PTHR31902:SF14">
    <property type="entry name" value="ACTIN PATCHES DISTAL PROTEIN 1"/>
    <property type="match status" value="1"/>
</dbReference>
<feature type="region of interest" description="Disordered" evidence="1">
    <location>
        <begin position="1"/>
        <end position="25"/>
    </location>
</feature>
<dbReference type="AlphaFoldDB" id="A0A316U3J8"/>
<dbReference type="STRING" id="1684307.A0A316U3J8"/>
<feature type="region of interest" description="Disordered" evidence="1">
    <location>
        <begin position="479"/>
        <end position="500"/>
    </location>
</feature>
<dbReference type="GeneID" id="37016825"/>
<evidence type="ECO:0000313" key="2">
    <source>
        <dbReference type="EMBL" id="PWN18933.1"/>
    </source>
</evidence>
<feature type="region of interest" description="Disordered" evidence="1">
    <location>
        <begin position="136"/>
        <end position="193"/>
    </location>
</feature>
<feature type="compositionally biased region" description="Polar residues" evidence="1">
    <location>
        <begin position="1"/>
        <end position="20"/>
    </location>
</feature>
<proteinExistence type="predicted"/>
<dbReference type="Pfam" id="PF06999">
    <property type="entry name" value="Suc_Fer-like"/>
    <property type="match status" value="1"/>
</dbReference>
<protein>
    <recommendedName>
        <fullName evidence="4">Sucraseferredoxin-like protein</fullName>
    </recommendedName>
</protein>
<dbReference type="InterPro" id="IPR009737">
    <property type="entry name" value="Aim32/Apd1-like"/>
</dbReference>
<dbReference type="Gene3D" id="3.40.30.10">
    <property type="entry name" value="Glutaredoxin"/>
    <property type="match status" value="1"/>
</dbReference>
<name>A0A316U3J8_9BASI</name>
<dbReference type="EMBL" id="KZ819333">
    <property type="protein sequence ID" value="PWN18933.1"/>
    <property type="molecule type" value="Genomic_DNA"/>
</dbReference>
<dbReference type="PANTHER" id="PTHR31902">
    <property type="entry name" value="ACTIN PATCHES DISTAL PROTEIN 1"/>
    <property type="match status" value="1"/>
</dbReference>
<dbReference type="RefSeq" id="XP_025346093.1">
    <property type="nucleotide sequence ID" value="XM_025495091.1"/>
</dbReference>
<dbReference type="OrthoDB" id="10253744at2759"/>
<keyword evidence="3" id="KW-1185">Reference proteome</keyword>
<feature type="compositionally biased region" description="Low complexity" evidence="1">
    <location>
        <begin position="136"/>
        <end position="157"/>
    </location>
</feature>
<dbReference type="Proteomes" id="UP000245942">
    <property type="component" value="Unassembled WGS sequence"/>
</dbReference>
<gene>
    <name evidence="2" type="ORF">BCV69DRAFT_314133</name>
</gene>
<reference evidence="2 3" key="1">
    <citation type="journal article" date="2018" name="Mol. Biol. Evol.">
        <title>Broad Genomic Sampling Reveals a Smut Pathogenic Ancestry of the Fungal Clade Ustilaginomycotina.</title>
        <authorList>
            <person name="Kijpornyongpan T."/>
            <person name="Mondo S.J."/>
            <person name="Barry K."/>
            <person name="Sandor L."/>
            <person name="Lee J."/>
            <person name="Lipzen A."/>
            <person name="Pangilinan J."/>
            <person name="LaButti K."/>
            <person name="Hainaut M."/>
            <person name="Henrissat B."/>
            <person name="Grigoriev I.V."/>
            <person name="Spatafora J.W."/>
            <person name="Aime M.C."/>
        </authorList>
    </citation>
    <scope>NUCLEOTIDE SEQUENCE [LARGE SCALE GENOMIC DNA]</scope>
    <source>
        <strain evidence="2 3">MCA 4718</strain>
    </source>
</reference>
<evidence type="ECO:0000313" key="3">
    <source>
        <dbReference type="Proteomes" id="UP000245942"/>
    </source>
</evidence>
<feature type="region of interest" description="Disordered" evidence="1">
    <location>
        <begin position="309"/>
        <end position="336"/>
    </location>
</feature>